<reference evidence="2" key="1">
    <citation type="submission" date="2020-01" db="EMBL/GenBank/DDBJ databases">
        <authorList>
            <person name="Mishra B."/>
        </authorList>
    </citation>
    <scope>NUCLEOTIDE SEQUENCE [LARGE SCALE GENOMIC DNA]</scope>
</reference>
<proteinExistence type="predicted"/>
<sequence>MGQPRDDASRVGRVVGRACMTMVLSVWDAGRPRDDGSRLGTQARPRAMLGIDITIFYMVLLSIYVKPPKRICKNEQKGLKPSSMQVSKSRATFYLQVTIIATEQKQSFGSLATNGGVPDDQTSRS</sequence>
<name>A0A6D2HP20_9BRAS</name>
<evidence type="ECO:0000313" key="2">
    <source>
        <dbReference type="EMBL" id="CAA7017998.1"/>
    </source>
</evidence>
<dbReference type="Proteomes" id="UP000467841">
    <property type="component" value="Unassembled WGS sequence"/>
</dbReference>
<protein>
    <submittedName>
        <fullName evidence="2">Uncharacterized protein</fullName>
    </submittedName>
</protein>
<feature type="transmembrane region" description="Helical" evidence="1">
    <location>
        <begin position="47"/>
        <end position="65"/>
    </location>
</feature>
<keyword evidence="1" id="KW-0472">Membrane</keyword>
<organism evidence="2 3">
    <name type="scientific">Microthlaspi erraticum</name>
    <dbReference type="NCBI Taxonomy" id="1685480"/>
    <lineage>
        <taxon>Eukaryota</taxon>
        <taxon>Viridiplantae</taxon>
        <taxon>Streptophyta</taxon>
        <taxon>Embryophyta</taxon>
        <taxon>Tracheophyta</taxon>
        <taxon>Spermatophyta</taxon>
        <taxon>Magnoliopsida</taxon>
        <taxon>eudicotyledons</taxon>
        <taxon>Gunneridae</taxon>
        <taxon>Pentapetalae</taxon>
        <taxon>rosids</taxon>
        <taxon>malvids</taxon>
        <taxon>Brassicales</taxon>
        <taxon>Brassicaceae</taxon>
        <taxon>Coluteocarpeae</taxon>
        <taxon>Microthlaspi</taxon>
    </lineage>
</organism>
<evidence type="ECO:0000313" key="3">
    <source>
        <dbReference type="Proteomes" id="UP000467841"/>
    </source>
</evidence>
<keyword evidence="1" id="KW-1133">Transmembrane helix</keyword>
<accession>A0A6D2HP20</accession>
<gene>
    <name evidence="2" type="ORF">MERR_LOCUS5233</name>
</gene>
<dbReference type="EMBL" id="CACVBM020000344">
    <property type="protein sequence ID" value="CAA7017998.1"/>
    <property type="molecule type" value="Genomic_DNA"/>
</dbReference>
<keyword evidence="1" id="KW-0812">Transmembrane</keyword>
<evidence type="ECO:0000256" key="1">
    <source>
        <dbReference type="SAM" id="Phobius"/>
    </source>
</evidence>
<dbReference type="AlphaFoldDB" id="A0A6D2HP20"/>
<comment type="caution">
    <text evidence="2">The sequence shown here is derived from an EMBL/GenBank/DDBJ whole genome shotgun (WGS) entry which is preliminary data.</text>
</comment>
<keyword evidence="3" id="KW-1185">Reference proteome</keyword>